<name>A0ABR5T2A5_9BURK</name>
<dbReference type="Proteomes" id="UP000070255">
    <property type="component" value="Unassembled WGS sequence"/>
</dbReference>
<accession>A0ABR5T2A5</accession>
<feature type="compositionally biased region" description="Basic and acidic residues" evidence="1">
    <location>
        <begin position="49"/>
        <end position="61"/>
    </location>
</feature>
<evidence type="ECO:0000313" key="3">
    <source>
        <dbReference type="Proteomes" id="UP000070255"/>
    </source>
</evidence>
<feature type="region of interest" description="Disordered" evidence="1">
    <location>
        <begin position="22"/>
        <end position="61"/>
    </location>
</feature>
<keyword evidence="3" id="KW-1185">Reference proteome</keyword>
<proteinExistence type="predicted"/>
<organism evidence="2 3">
    <name type="scientific">Burkholderia savannae</name>
    <dbReference type="NCBI Taxonomy" id="1637837"/>
    <lineage>
        <taxon>Bacteria</taxon>
        <taxon>Pseudomonadati</taxon>
        <taxon>Pseudomonadota</taxon>
        <taxon>Betaproteobacteria</taxon>
        <taxon>Burkholderiales</taxon>
        <taxon>Burkholderiaceae</taxon>
        <taxon>Burkholderia</taxon>
        <taxon>pseudomallei group</taxon>
    </lineage>
</organism>
<comment type="caution">
    <text evidence="2">The sequence shown here is derived from an EMBL/GenBank/DDBJ whole genome shotgun (WGS) entry which is preliminary data.</text>
</comment>
<reference evidence="2 3" key="1">
    <citation type="submission" date="2015-11" db="EMBL/GenBank/DDBJ databases">
        <authorList>
            <person name="Sahl J."/>
            <person name="Wagner D."/>
            <person name="Keim P."/>
        </authorList>
    </citation>
    <scope>NUCLEOTIDE SEQUENCE [LARGE SCALE GENOMIC DNA]</scope>
    <source>
        <strain evidence="2 3">BDU18</strain>
    </source>
</reference>
<protein>
    <submittedName>
        <fullName evidence="2">Uncharacterized protein</fullName>
    </submittedName>
</protein>
<sequence>MPDSSAGDASNEWRRCEIIRRPAADRRNDDKQAVGRDARADTAARAARRREADRDAAEVAW</sequence>
<evidence type="ECO:0000256" key="1">
    <source>
        <dbReference type="SAM" id="MobiDB-lite"/>
    </source>
</evidence>
<evidence type="ECO:0000313" key="2">
    <source>
        <dbReference type="EMBL" id="KWZ37363.1"/>
    </source>
</evidence>
<gene>
    <name evidence="2" type="ORF">WS72_20450</name>
</gene>
<feature type="compositionally biased region" description="Basic and acidic residues" evidence="1">
    <location>
        <begin position="22"/>
        <end position="42"/>
    </location>
</feature>
<dbReference type="EMBL" id="LNJQ01000004">
    <property type="protein sequence ID" value="KWZ37363.1"/>
    <property type="molecule type" value="Genomic_DNA"/>
</dbReference>